<comment type="caution">
    <text evidence="2">The sequence shown here is derived from an EMBL/GenBank/DDBJ whole genome shotgun (WGS) entry which is preliminary data.</text>
</comment>
<proteinExistence type="predicted"/>
<protein>
    <submittedName>
        <fullName evidence="2">Uncharacterized protein</fullName>
    </submittedName>
</protein>
<dbReference type="EMBL" id="JAIWYP010000010">
    <property type="protein sequence ID" value="KAH3751484.1"/>
    <property type="molecule type" value="Genomic_DNA"/>
</dbReference>
<keyword evidence="3" id="KW-1185">Reference proteome</keyword>
<name>A0A9D4DLL1_DREPO</name>
<evidence type="ECO:0000313" key="2">
    <source>
        <dbReference type="EMBL" id="KAH3751484.1"/>
    </source>
</evidence>
<gene>
    <name evidence="2" type="ORF">DPMN_186043</name>
</gene>
<sequence length="132" mass="14956">MSKIIDREVLTDGRTDTHTHTQTNRLTVRQSTVRHSDSQAGRQAGRQTDRHTDRQTKIMFQTIFAAMILIKRTPRATCQTAADVKALRAKLFDGYDYRVRPTDDQSTPTGSSATYSSCITVKAHRRTLSSVW</sequence>
<dbReference type="Proteomes" id="UP000828390">
    <property type="component" value="Unassembled WGS sequence"/>
</dbReference>
<feature type="region of interest" description="Disordered" evidence="1">
    <location>
        <begin position="1"/>
        <end position="54"/>
    </location>
</feature>
<feature type="compositionally biased region" description="Basic and acidic residues" evidence="1">
    <location>
        <begin position="1"/>
        <end position="19"/>
    </location>
</feature>
<evidence type="ECO:0000313" key="3">
    <source>
        <dbReference type="Proteomes" id="UP000828390"/>
    </source>
</evidence>
<dbReference type="AlphaFoldDB" id="A0A9D4DLL1"/>
<organism evidence="2 3">
    <name type="scientific">Dreissena polymorpha</name>
    <name type="common">Zebra mussel</name>
    <name type="synonym">Mytilus polymorpha</name>
    <dbReference type="NCBI Taxonomy" id="45954"/>
    <lineage>
        <taxon>Eukaryota</taxon>
        <taxon>Metazoa</taxon>
        <taxon>Spiralia</taxon>
        <taxon>Lophotrochozoa</taxon>
        <taxon>Mollusca</taxon>
        <taxon>Bivalvia</taxon>
        <taxon>Autobranchia</taxon>
        <taxon>Heteroconchia</taxon>
        <taxon>Euheterodonta</taxon>
        <taxon>Imparidentia</taxon>
        <taxon>Neoheterodontei</taxon>
        <taxon>Myida</taxon>
        <taxon>Dreissenoidea</taxon>
        <taxon>Dreissenidae</taxon>
        <taxon>Dreissena</taxon>
    </lineage>
</organism>
<accession>A0A9D4DLL1</accession>
<reference evidence="2" key="1">
    <citation type="journal article" date="2019" name="bioRxiv">
        <title>The Genome of the Zebra Mussel, Dreissena polymorpha: A Resource for Invasive Species Research.</title>
        <authorList>
            <person name="McCartney M.A."/>
            <person name="Auch B."/>
            <person name="Kono T."/>
            <person name="Mallez S."/>
            <person name="Zhang Y."/>
            <person name="Obille A."/>
            <person name="Becker A."/>
            <person name="Abrahante J.E."/>
            <person name="Garbe J."/>
            <person name="Badalamenti J.P."/>
            <person name="Herman A."/>
            <person name="Mangelson H."/>
            <person name="Liachko I."/>
            <person name="Sullivan S."/>
            <person name="Sone E.D."/>
            <person name="Koren S."/>
            <person name="Silverstein K.A.T."/>
            <person name="Beckman K.B."/>
            <person name="Gohl D.M."/>
        </authorList>
    </citation>
    <scope>NUCLEOTIDE SEQUENCE</scope>
    <source>
        <strain evidence="2">Duluth1</strain>
        <tissue evidence="2">Whole animal</tissue>
    </source>
</reference>
<reference evidence="2" key="2">
    <citation type="submission" date="2020-11" db="EMBL/GenBank/DDBJ databases">
        <authorList>
            <person name="McCartney M.A."/>
            <person name="Auch B."/>
            <person name="Kono T."/>
            <person name="Mallez S."/>
            <person name="Becker A."/>
            <person name="Gohl D.M."/>
            <person name="Silverstein K.A.T."/>
            <person name="Koren S."/>
            <person name="Bechman K.B."/>
            <person name="Herman A."/>
            <person name="Abrahante J.E."/>
            <person name="Garbe J."/>
        </authorList>
    </citation>
    <scope>NUCLEOTIDE SEQUENCE</scope>
    <source>
        <strain evidence="2">Duluth1</strain>
        <tissue evidence="2">Whole animal</tissue>
    </source>
</reference>
<feature type="compositionally biased region" description="Polar residues" evidence="1">
    <location>
        <begin position="20"/>
        <end position="41"/>
    </location>
</feature>
<evidence type="ECO:0000256" key="1">
    <source>
        <dbReference type="SAM" id="MobiDB-lite"/>
    </source>
</evidence>